<reference evidence="7" key="1">
    <citation type="submission" date="2021-03" db="EMBL/GenBank/DDBJ databases">
        <title>Sagittula salina sp. nov. strain M10.9X isolated from the marine waste.</title>
        <authorList>
            <person name="Satari L."/>
            <person name="Molina-Menor E."/>
            <person name="Vidal-Verdu A."/>
            <person name="Pascual J."/>
            <person name="Pereto J."/>
            <person name="Porcar M."/>
        </authorList>
    </citation>
    <scope>NUCLEOTIDE SEQUENCE</scope>
    <source>
        <strain evidence="7">M10.9X</strain>
    </source>
</reference>
<proteinExistence type="predicted"/>
<dbReference type="InterPro" id="IPR009056">
    <property type="entry name" value="Cyt_c-like_dom"/>
</dbReference>
<keyword evidence="2 4" id="KW-0479">Metal-binding</keyword>
<feature type="chain" id="PRO_5036815593" evidence="5">
    <location>
        <begin position="20"/>
        <end position="278"/>
    </location>
</feature>
<comment type="caution">
    <text evidence="7">The sequence shown here is derived from an EMBL/GenBank/DDBJ whole genome shotgun (WGS) entry which is preliminary data.</text>
</comment>
<dbReference type="InterPro" id="IPR051459">
    <property type="entry name" value="Cytochrome_c-type_DH"/>
</dbReference>
<protein>
    <submittedName>
        <fullName evidence="7">C-type cytochrome</fullName>
    </submittedName>
</protein>
<dbReference type="InterPro" id="IPR036909">
    <property type="entry name" value="Cyt_c-like_dom_sf"/>
</dbReference>
<dbReference type="Pfam" id="PF13442">
    <property type="entry name" value="Cytochrome_CBB3"/>
    <property type="match status" value="1"/>
</dbReference>
<dbReference type="PANTHER" id="PTHR35008:SF8">
    <property type="entry name" value="ALCOHOL DEHYDROGENASE CYTOCHROME C SUBUNIT"/>
    <property type="match status" value="1"/>
</dbReference>
<keyword evidence="3 4" id="KW-0408">Iron</keyword>
<sequence length="278" mass="28971">MNRLILTTALCSAVTAACAEGDAARGEYLVQSIMGCGNCHTPMGPQGPDHGADLSGRVVEDSAAFRAVAPNITPAGRIADWSDADLARAIREGIRPDGSIIGPPMPFAAYRAISDDDLSAIVAYLRAAPAVENDPGTSTYHVPLPPAYGPPTTAPVTAPAPGVTADYGSYLAALGHCMECHSPMTPKGPDWSPEGFARGGFEFHGPWGTSVAPNLTDHEDGLAGYSDAELKAMIVQGLRPDGSAMLPPMPYGYLARMDDADLDAIVLYLRAIPGKPDI</sequence>
<accession>A0A940MHF4</accession>
<dbReference type="PANTHER" id="PTHR35008">
    <property type="entry name" value="BLL4482 PROTEIN-RELATED"/>
    <property type="match status" value="1"/>
</dbReference>
<gene>
    <name evidence="7" type="ORF">J5474_04730</name>
</gene>
<keyword evidence="5" id="KW-0732">Signal</keyword>
<evidence type="ECO:0000313" key="8">
    <source>
        <dbReference type="Proteomes" id="UP000675940"/>
    </source>
</evidence>
<evidence type="ECO:0000256" key="2">
    <source>
        <dbReference type="ARBA" id="ARBA00022723"/>
    </source>
</evidence>
<dbReference type="Gene3D" id="1.10.760.10">
    <property type="entry name" value="Cytochrome c-like domain"/>
    <property type="match status" value="2"/>
</dbReference>
<dbReference type="SUPFAM" id="SSF46626">
    <property type="entry name" value="Cytochrome c"/>
    <property type="match status" value="2"/>
</dbReference>
<dbReference type="Proteomes" id="UP000675940">
    <property type="component" value="Unassembled WGS sequence"/>
</dbReference>
<evidence type="ECO:0000256" key="1">
    <source>
        <dbReference type="ARBA" id="ARBA00022617"/>
    </source>
</evidence>
<dbReference type="RefSeq" id="WP_209359656.1">
    <property type="nucleotide sequence ID" value="NZ_JAGISH010000002.1"/>
</dbReference>
<keyword evidence="1 4" id="KW-0349">Heme</keyword>
<dbReference type="AlphaFoldDB" id="A0A940MHF4"/>
<evidence type="ECO:0000259" key="6">
    <source>
        <dbReference type="PROSITE" id="PS51007"/>
    </source>
</evidence>
<evidence type="ECO:0000256" key="4">
    <source>
        <dbReference type="PROSITE-ProRule" id="PRU00433"/>
    </source>
</evidence>
<evidence type="ECO:0000313" key="7">
    <source>
        <dbReference type="EMBL" id="MBP0481795.1"/>
    </source>
</evidence>
<dbReference type="PROSITE" id="PS51007">
    <property type="entry name" value="CYTC"/>
    <property type="match status" value="2"/>
</dbReference>
<feature type="domain" description="Cytochrome c" evidence="6">
    <location>
        <begin position="163"/>
        <end position="273"/>
    </location>
</feature>
<evidence type="ECO:0000256" key="3">
    <source>
        <dbReference type="ARBA" id="ARBA00023004"/>
    </source>
</evidence>
<dbReference type="EMBL" id="JAGISH010000002">
    <property type="protein sequence ID" value="MBP0481795.1"/>
    <property type="molecule type" value="Genomic_DNA"/>
</dbReference>
<feature type="signal peptide" evidence="5">
    <location>
        <begin position="1"/>
        <end position="19"/>
    </location>
</feature>
<evidence type="ECO:0000256" key="5">
    <source>
        <dbReference type="SAM" id="SignalP"/>
    </source>
</evidence>
<name>A0A940MHF4_9RHOB</name>
<feature type="domain" description="Cytochrome c" evidence="6">
    <location>
        <begin position="21"/>
        <end position="129"/>
    </location>
</feature>
<keyword evidence="8" id="KW-1185">Reference proteome</keyword>
<dbReference type="PROSITE" id="PS51257">
    <property type="entry name" value="PROKAR_LIPOPROTEIN"/>
    <property type="match status" value="1"/>
</dbReference>
<dbReference type="GO" id="GO:0046872">
    <property type="term" value="F:metal ion binding"/>
    <property type="evidence" value="ECO:0007669"/>
    <property type="project" value="UniProtKB-KW"/>
</dbReference>
<dbReference type="GO" id="GO:0009055">
    <property type="term" value="F:electron transfer activity"/>
    <property type="evidence" value="ECO:0007669"/>
    <property type="project" value="InterPro"/>
</dbReference>
<organism evidence="7 8">
    <name type="scientific">Sagittula salina</name>
    <dbReference type="NCBI Taxonomy" id="2820268"/>
    <lineage>
        <taxon>Bacteria</taxon>
        <taxon>Pseudomonadati</taxon>
        <taxon>Pseudomonadota</taxon>
        <taxon>Alphaproteobacteria</taxon>
        <taxon>Rhodobacterales</taxon>
        <taxon>Roseobacteraceae</taxon>
        <taxon>Sagittula</taxon>
    </lineage>
</organism>
<dbReference type="GO" id="GO:0020037">
    <property type="term" value="F:heme binding"/>
    <property type="evidence" value="ECO:0007669"/>
    <property type="project" value="InterPro"/>
</dbReference>